<accession>A0AAE0FV64</accession>
<reference evidence="1 2" key="1">
    <citation type="journal article" date="2015" name="Genome Biol. Evol.">
        <title>Comparative Genomics of a Bacterivorous Green Alga Reveals Evolutionary Causalities and Consequences of Phago-Mixotrophic Mode of Nutrition.</title>
        <authorList>
            <person name="Burns J.A."/>
            <person name="Paasch A."/>
            <person name="Narechania A."/>
            <person name="Kim E."/>
        </authorList>
    </citation>
    <scope>NUCLEOTIDE SEQUENCE [LARGE SCALE GENOMIC DNA]</scope>
    <source>
        <strain evidence="1 2">PLY_AMNH</strain>
    </source>
</reference>
<name>A0AAE0FV64_9CHLO</name>
<organism evidence="1 2">
    <name type="scientific">Cymbomonas tetramitiformis</name>
    <dbReference type="NCBI Taxonomy" id="36881"/>
    <lineage>
        <taxon>Eukaryota</taxon>
        <taxon>Viridiplantae</taxon>
        <taxon>Chlorophyta</taxon>
        <taxon>Pyramimonadophyceae</taxon>
        <taxon>Pyramimonadales</taxon>
        <taxon>Pyramimonadaceae</taxon>
        <taxon>Cymbomonas</taxon>
    </lineage>
</organism>
<proteinExistence type="predicted"/>
<evidence type="ECO:0000313" key="2">
    <source>
        <dbReference type="Proteomes" id="UP001190700"/>
    </source>
</evidence>
<comment type="caution">
    <text evidence="1">The sequence shown here is derived from an EMBL/GenBank/DDBJ whole genome shotgun (WGS) entry which is preliminary data.</text>
</comment>
<dbReference type="AlphaFoldDB" id="A0AAE0FV64"/>
<evidence type="ECO:0000313" key="1">
    <source>
        <dbReference type="EMBL" id="KAK3266485.1"/>
    </source>
</evidence>
<gene>
    <name evidence="1" type="ORF">CYMTET_24893</name>
</gene>
<keyword evidence="2" id="KW-1185">Reference proteome</keyword>
<dbReference type="EMBL" id="LGRX02013031">
    <property type="protein sequence ID" value="KAK3266485.1"/>
    <property type="molecule type" value="Genomic_DNA"/>
</dbReference>
<protein>
    <submittedName>
        <fullName evidence="1">Uncharacterized protein</fullName>
    </submittedName>
</protein>
<sequence>MAERAAACIASASMSAQRQKHLKGNEECMRQLRAARAAASAGTTLSMQLVPSATTPAGLASVAAAGTHAMQLAPSATPASTGAASAAPSGTTLSMQLVPSATTPADLASVAAAGTHAMQLAPSATPASTGAASAAPSGTTLSMQLVPSAPTSAGPASAAAAAPTLQLKFHDEFKRPAVPLTPKQASKEADKQKIKCHCKEAKGKAGFVNHISGCRRGRFLDVMQHKA</sequence>
<dbReference type="Proteomes" id="UP001190700">
    <property type="component" value="Unassembled WGS sequence"/>
</dbReference>